<feature type="domain" description="Bacterial spore germination immunoglobulin-like" evidence="1">
    <location>
        <begin position="51"/>
        <end position="141"/>
    </location>
</feature>
<dbReference type="EMBL" id="LCRN01000046">
    <property type="protein sequence ID" value="KKW35209.1"/>
    <property type="molecule type" value="Genomic_DNA"/>
</dbReference>
<name>A0A0G2AR28_9BACT</name>
<evidence type="ECO:0000313" key="2">
    <source>
        <dbReference type="EMBL" id="KKW35209.1"/>
    </source>
</evidence>
<evidence type="ECO:0000259" key="1">
    <source>
        <dbReference type="Pfam" id="PF10648"/>
    </source>
</evidence>
<dbReference type="Proteomes" id="UP000033865">
    <property type="component" value="Unassembled WGS sequence"/>
</dbReference>
<proteinExistence type="predicted"/>
<reference evidence="2 3" key="1">
    <citation type="journal article" date="2015" name="Nature">
        <title>rRNA introns, odd ribosomes, and small enigmatic genomes across a large radiation of phyla.</title>
        <authorList>
            <person name="Brown C.T."/>
            <person name="Hug L.A."/>
            <person name="Thomas B.C."/>
            <person name="Sharon I."/>
            <person name="Castelle C.J."/>
            <person name="Singh A."/>
            <person name="Wilkins M.J."/>
            <person name="Williams K.H."/>
            <person name="Banfield J.F."/>
        </authorList>
    </citation>
    <scope>NUCLEOTIDE SEQUENCE [LARGE SCALE GENOMIC DNA]</scope>
</reference>
<evidence type="ECO:0000313" key="3">
    <source>
        <dbReference type="Proteomes" id="UP000033865"/>
    </source>
</evidence>
<protein>
    <recommendedName>
        <fullName evidence="1">Bacterial spore germination immunoglobulin-like domain-containing protein</fullName>
    </recommendedName>
</protein>
<gene>
    <name evidence="2" type="ORF">UY82_C0046G0011</name>
</gene>
<sequence>MYTSVYMKPLLARLTLLTVLLIAFVFFIFSRSDEPEIEPFISYTNASEDLIMVTSPALNEKISSPLAISGKARGPWYFEATAPVLLVDWDGRIIAESYITAQDNPSTELETGWMTEDFVPFTGTLEFPVPSLYPRGALIFRNSNPSGLPENDRAVDIPIRF</sequence>
<dbReference type="AlphaFoldDB" id="A0A0G2AR28"/>
<organism evidence="2 3">
    <name type="scientific">Candidatus Uhrbacteria bacterium GW2011_GWC2_53_7</name>
    <dbReference type="NCBI Taxonomy" id="1618986"/>
    <lineage>
        <taxon>Bacteria</taxon>
        <taxon>Candidatus Uhriibacteriota</taxon>
    </lineage>
</organism>
<dbReference type="InterPro" id="IPR018911">
    <property type="entry name" value="Gmad2_Ig-like_dom"/>
</dbReference>
<dbReference type="Pfam" id="PF10648">
    <property type="entry name" value="Gmad2"/>
    <property type="match status" value="1"/>
</dbReference>
<accession>A0A0G2AR28</accession>
<comment type="caution">
    <text evidence="2">The sequence shown here is derived from an EMBL/GenBank/DDBJ whole genome shotgun (WGS) entry which is preliminary data.</text>
</comment>